<keyword evidence="1" id="KW-1133">Transmembrane helix</keyword>
<protein>
    <recommendedName>
        <fullName evidence="4">4Fe-4S ferredoxin-type domain-containing protein</fullName>
    </recommendedName>
</protein>
<keyword evidence="3" id="KW-1185">Reference proteome</keyword>
<evidence type="ECO:0000313" key="3">
    <source>
        <dbReference type="Proteomes" id="UP001632037"/>
    </source>
</evidence>
<name>A0ABD3G9Q5_9STRA</name>
<keyword evidence="1" id="KW-0472">Membrane</keyword>
<dbReference type="AlphaFoldDB" id="A0ABD3G9Q5"/>
<sequence length="145" mass="16016">MDYGMSFIFQLVLITWFALDLRRLDRILGSDEASQGVIYVYIDAVLATGYVTMIATAIGAMVFFIAGFVMSAPYLRGINGGCAGCGGCCECNCEGFQALFSDSKCLFFNEEGSTFDCCEPATDEMPTIADLRKRRSELDQRMERV</sequence>
<gene>
    <name evidence="2" type="ORF">V7S43_001551</name>
</gene>
<accession>A0ABD3G9Q5</accession>
<evidence type="ECO:0000256" key="1">
    <source>
        <dbReference type="SAM" id="Phobius"/>
    </source>
</evidence>
<evidence type="ECO:0008006" key="4">
    <source>
        <dbReference type="Google" id="ProtNLM"/>
    </source>
</evidence>
<feature type="transmembrane region" description="Helical" evidence="1">
    <location>
        <begin position="47"/>
        <end position="69"/>
    </location>
</feature>
<dbReference type="EMBL" id="JBIMZQ010000002">
    <property type="protein sequence ID" value="KAL3673864.1"/>
    <property type="molecule type" value="Genomic_DNA"/>
</dbReference>
<comment type="caution">
    <text evidence="2">The sequence shown here is derived from an EMBL/GenBank/DDBJ whole genome shotgun (WGS) entry which is preliminary data.</text>
</comment>
<evidence type="ECO:0000313" key="2">
    <source>
        <dbReference type="EMBL" id="KAL3673864.1"/>
    </source>
</evidence>
<organism evidence="2 3">
    <name type="scientific">Phytophthora oleae</name>
    <dbReference type="NCBI Taxonomy" id="2107226"/>
    <lineage>
        <taxon>Eukaryota</taxon>
        <taxon>Sar</taxon>
        <taxon>Stramenopiles</taxon>
        <taxon>Oomycota</taxon>
        <taxon>Peronosporomycetes</taxon>
        <taxon>Peronosporales</taxon>
        <taxon>Peronosporaceae</taxon>
        <taxon>Phytophthora</taxon>
    </lineage>
</organism>
<reference evidence="2 3" key="1">
    <citation type="submission" date="2024-09" db="EMBL/GenBank/DDBJ databases">
        <title>Genome sequencing and assembly of Phytophthora oleae, isolate VK10A, causative agent of rot of olive drupes.</title>
        <authorList>
            <person name="Conti Taguali S."/>
            <person name="Riolo M."/>
            <person name="La Spada F."/>
            <person name="Cacciola S.O."/>
            <person name="Dionisio G."/>
        </authorList>
    </citation>
    <scope>NUCLEOTIDE SEQUENCE [LARGE SCALE GENOMIC DNA]</scope>
    <source>
        <strain evidence="2 3">VK10A</strain>
    </source>
</reference>
<proteinExistence type="predicted"/>
<keyword evidence="1" id="KW-0812">Transmembrane</keyword>
<dbReference type="Proteomes" id="UP001632037">
    <property type="component" value="Unassembled WGS sequence"/>
</dbReference>